<gene>
    <name evidence="2" type="ORF">OKIOD_LOCUS12222</name>
</gene>
<dbReference type="EMBL" id="OU015566">
    <property type="protein sequence ID" value="CAG5107718.1"/>
    <property type="molecule type" value="Genomic_DNA"/>
</dbReference>
<feature type="compositionally biased region" description="Low complexity" evidence="1">
    <location>
        <begin position="129"/>
        <end position="149"/>
    </location>
</feature>
<name>A0ABN7SU48_OIKDI</name>
<proteinExistence type="predicted"/>
<reference evidence="2 3" key="1">
    <citation type="submission" date="2021-04" db="EMBL/GenBank/DDBJ databases">
        <authorList>
            <person name="Bliznina A."/>
        </authorList>
    </citation>
    <scope>NUCLEOTIDE SEQUENCE [LARGE SCALE GENOMIC DNA]</scope>
</reference>
<feature type="compositionally biased region" description="Basic and acidic residues" evidence="1">
    <location>
        <begin position="181"/>
        <end position="190"/>
    </location>
</feature>
<feature type="compositionally biased region" description="Acidic residues" evidence="1">
    <location>
        <begin position="109"/>
        <end position="119"/>
    </location>
</feature>
<sequence>MKFEEFQSYFRFHAFPSGKEEQEEYWEMWSDIKTIRGRVLSKDQRDNDSMRVYNGFSLFTILGRKNEFRNVQCMDEVFLYGLPATPRDHTLLRNLTSVLKRTDSSEAIADSDSENDTDTSAEFMSDTASSGKPSTSSSSSSSSSSSLASSDDEKHEGFQQRTLSDSDEDFSYVSKVPESPKTSEKQEKKSPPSSSGPSSKIPRLTLRRNINGHYSKVEK</sequence>
<feature type="region of interest" description="Disordered" evidence="1">
    <location>
        <begin position="106"/>
        <end position="219"/>
    </location>
</feature>
<evidence type="ECO:0000313" key="2">
    <source>
        <dbReference type="EMBL" id="CAG5107718.1"/>
    </source>
</evidence>
<accession>A0ABN7SU48</accession>
<evidence type="ECO:0000256" key="1">
    <source>
        <dbReference type="SAM" id="MobiDB-lite"/>
    </source>
</evidence>
<keyword evidence="3" id="KW-1185">Reference proteome</keyword>
<organism evidence="2 3">
    <name type="scientific">Oikopleura dioica</name>
    <name type="common">Tunicate</name>
    <dbReference type="NCBI Taxonomy" id="34765"/>
    <lineage>
        <taxon>Eukaryota</taxon>
        <taxon>Metazoa</taxon>
        <taxon>Chordata</taxon>
        <taxon>Tunicata</taxon>
        <taxon>Appendicularia</taxon>
        <taxon>Copelata</taxon>
        <taxon>Oikopleuridae</taxon>
        <taxon>Oikopleura</taxon>
    </lineage>
</organism>
<feature type="compositionally biased region" description="Low complexity" evidence="1">
    <location>
        <begin position="191"/>
        <end position="200"/>
    </location>
</feature>
<evidence type="ECO:0000313" key="3">
    <source>
        <dbReference type="Proteomes" id="UP001158576"/>
    </source>
</evidence>
<dbReference type="Proteomes" id="UP001158576">
    <property type="component" value="Chromosome 1"/>
</dbReference>
<protein>
    <submittedName>
        <fullName evidence="2">Oidioi.mRNA.OKI2018_I69.chr1.g3457.t1.cds</fullName>
    </submittedName>
</protein>